<proteinExistence type="predicted"/>
<dbReference type="Proteomes" id="UP000076154">
    <property type="component" value="Unassembled WGS sequence"/>
</dbReference>
<dbReference type="AlphaFoldDB" id="A0A369JPW4"/>
<protein>
    <submittedName>
        <fullName evidence="1">Uncharacterized protein</fullName>
    </submittedName>
</protein>
<dbReference type="EMBL" id="LUEZ02000050">
    <property type="protein sequence ID" value="RDB22435.1"/>
    <property type="molecule type" value="Genomic_DNA"/>
</dbReference>
<reference evidence="1" key="1">
    <citation type="submission" date="2018-04" db="EMBL/GenBank/DDBJ databases">
        <title>Whole genome sequencing of Hypsizygus marmoreus.</title>
        <authorList>
            <person name="Choi I.-G."/>
            <person name="Min B."/>
            <person name="Kim J.-G."/>
            <person name="Kim S."/>
            <person name="Oh Y.-L."/>
            <person name="Kong W.-S."/>
            <person name="Park H."/>
            <person name="Jeong J."/>
            <person name="Song E.-S."/>
        </authorList>
    </citation>
    <scope>NUCLEOTIDE SEQUENCE [LARGE SCALE GENOMIC DNA]</scope>
    <source>
        <strain evidence="1">51987-8</strain>
    </source>
</reference>
<dbReference type="InParanoid" id="A0A369JPW4"/>
<accession>A0A369JPW4</accession>
<sequence>MTRHDSTRDFIQPTSRRIRISPISTACQDTNIFGPIVLFFHNMSHSHTLTTSTRLSLSCHFTVYFSTPHHLDGCASVHFLPTTIRTYLWKRIMVGPTITHTDRKLLWAGLLLCSSLVTLW</sequence>
<name>A0A369JPW4_HYPMA</name>
<evidence type="ECO:0000313" key="1">
    <source>
        <dbReference type="EMBL" id="RDB22435.1"/>
    </source>
</evidence>
<evidence type="ECO:0000313" key="2">
    <source>
        <dbReference type="Proteomes" id="UP000076154"/>
    </source>
</evidence>
<organism evidence="1 2">
    <name type="scientific">Hypsizygus marmoreus</name>
    <name type="common">White beech mushroom</name>
    <name type="synonym">Agaricus marmoreus</name>
    <dbReference type="NCBI Taxonomy" id="39966"/>
    <lineage>
        <taxon>Eukaryota</taxon>
        <taxon>Fungi</taxon>
        <taxon>Dikarya</taxon>
        <taxon>Basidiomycota</taxon>
        <taxon>Agaricomycotina</taxon>
        <taxon>Agaricomycetes</taxon>
        <taxon>Agaricomycetidae</taxon>
        <taxon>Agaricales</taxon>
        <taxon>Tricholomatineae</taxon>
        <taxon>Lyophyllaceae</taxon>
        <taxon>Hypsizygus</taxon>
    </lineage>
</organism>
<keyword evidence="2" id="KW-1185">Reference proteome</keyword>
<gene>
    <name evidence="1" type="ORF">Hypma_010416</name>
</gene>
<comment type="caution">
    <text evidence="1">The sequence shown here is derived from an EMBL/GenBank/DDBJ whole genome shotgun (WGS) entry which is preliminary data.</text>
</comment>